<feature type="compositionally biased region" description="Basic and acidic residues" evidence="1">
    <location>
        <begin position="40"/>
        <end position="56"/>
    </location>
</feature>
<dbReference type="Pfam" id="PF02566">
    <property type="entry name" value="OsmC"/>
    <property type="match status" value="1"/>
</dbReference>
<dbReference type="PANTHER" id="PTHR39624:SF2">
    <property type="entry name" value="OSMC-LIKE PROTEIN"/>
    <property type="match status" value="1"/>
</dbReference>
<protein>
    <submittedName>
        <fullName evidence="2">OsmC family protein</fullName>
    </submittedName>
</protein>
<sequence length="156" mass="16392">MDARNATTLPQAPAPPRPAQAPPGRVEVAHTGGESYSITVRDHTLTADQPVRDGGTDRGPTPTELFVASLASCVAYYAGRFLSRHGAARDGLRVTADFGLAADRPARVAAVRLRVAAPGLPAERRPAFLAVISRCTVHNTLHQPPEVVVELTGADA</sequence>
<dbReference type="EMBL" id="JAKRKC020000002">
    <property type="protein sequence ID" value="MCK2218991.1"/>
    <property type="molecule type" value="Genomic_DNA"/>
</dbReference>
<dbReference type="PANTHER" id="PTHR39624">
    <property type="entry name" value="PROTEIN INVOLVED IN RIMO-MEDIATED BETA-METHYLTHIOLATION OF RIBOSOMAL PROTEIN S12 YCAO"/>
    <property type="match status" value="1"/>
</dbReference>
<name>A0ABT0G309_9ACTN</name>
<gene>
    <name evidence="2" type="ORF">MF672_035125</name>
</gene>
<dbReference type="Gene3D" id="3.30.300.20">
    <property type="match status" value="1"/>
</dbReference>
<evidence type="ECO:0000313" key="2">
    <source>
        <dbReference type="EMBL" id="MCK2218991.1"/>
    </source>
</evidence>
<accession>A0ABT0G309</accession>
<dbReference type="RefSeq" id="WP_242381830.1">
    <property type="nucleotide sequence ID" value="NZ_JAKRKC020000002.1"/>
</dbReference>
<feature type="region of interest" description="Disordered" evidence="1">
    <location>
        <begin position="1"/>
        <end position="61"/>
    </location>
</feature>
<dbReference type="InterPro" id="IPR003718">
    <property type="entry name" value="OsmC/Ohr_fam"/>
</dbReference>
<evidence type="ECO:0000256" key="1">
    <source>
        <dbReference type="SAM" id="MobiDB-lite"/>
    </source>
</evidence>
<evidence type="ECO:0000313" key="3">
    <source>
        <dbReference type="Proteomes" id="UP001317259"/>
    </source>
</evidence>
<feature type="compositionally biased region" description="Pro residues" evidence="1">
    <location>
        <begin position="12"/>
        <end position="21"/>
    </location>
</feature>
<dbReference type="InterPro" id="IPR036102">
    <property type="entry name" value="OsmC/Ohrsf"/>
</dbReference>
<dbReference type="InterPro" id="IPR015946">
    <property type="entry name" value="KH_dom-like_a/b"/>
</dbReference>
<comment type="caution">
    <text evidence="2">The sequence shown here is derived from an EMBL/GenBank/DDBJ whole genome shotgun (WGS) entry which is preliminary data.</text>
</comment>
<reference evidence="2 3" key="1">
    <citation type="submission" date="2022-04" db="EMBL/GenBank/DDBJ databases">
        <title>Genome draft of Actinomadura sp. ATCC 31491.</title>
        <authorList>
            <person name="Shi X."/>
            <person name="Du Y."/>
        </authorList>
    </citation>
    <scope>NUCLEOTIDE SEQUENCE [LARGE SCALE GENOMIC DNA]</scope>
    <source>
        <strain evidence="2 3">ATCC 31491</strain>
    </source>
</reference>
<keyword evidence="3" id="KW-1185">Reference proteome</keyword>
<proteinExistence type="predicted"/>
<dbReference type="SUPFAM" id="SSF82784">
    <property type="entry name" value="OsmC-like"/>
    <property type="match status" value="1"/>
</dbReference>
<organism evidence="2 3">
    <name type="scientific">Actinomadura luzonensis</name>
    <dbReference type="NCBI Taxonomy" id="2805427"/>
    <lineage>
        <taxon>Bacteria</taxon>
        <taxon>Bacillati</taxon>
        <taxon>Actinomycetota</taxon>
        <taxon>Actinomycetes</taxon>
        <taxon>Streptosporangiales</taxon>
        <taxon>Thermomonosporaceae</taxon>
        <taxon>Actinomadura</taxon>
    </lineage>
</organism>
<dbReference type="Proteomes" id="UP001317259">
    <property type="component" value="Unassembled WGS sequence"/>
</dbReference>